<sequence>KDRQATADEAREWLKDAEYGVLSTVGPDGEPYGVPLTYAVEEGGQSLVFHCAREGRKLACFAAHSRAHFAAVLYTRVLPEEFSIEYKSVMAAGRLEEVEGREEKIHCAQVVAAKYSDRSAEDYATRAVDKIRVFRLRIEELSGKRLMKEGKPGMGYSSKK</sequence>
<dbReference type="EMBL" id="DXGI01000204">
    <property type="protein sequence ID" value="HIW78613.1"/>
    <property type="molecule type" value="Genomic_DNA"/>
</dbReference>
<comment type="caution">
    <text evidence="1">The sequence shown here is derived from an EMBL/GenBank/DDBJ whole genome shotgun (WGS) entry which is preliminary data.</text>
</comment>
<protein>
    <submittedName>
        <fullName evidence="1">Pyridoxamine 5'-phosphate oxidase family protein</fullName>
    </submittedName>
</protein>
<dbReference type="Gene3D" id="2.30.110.10">
    <property type="entry name" value="Electron Transport, Fmn-binding Protein, Chain A"/>
    <property type="match status" value="1"/>
</dbReference>
<organism evidence="1 2">
    <name type="scientific">Candidatus Bilophila faecipullorum</name>
    <dbReference type="NCBI Taxonomy" id="2838482"/>
    <lineage>
        <taxon>Bacteria</taxon>
        <taxon>Pseudomonadati</taxon>
        <taxon>Thermodesulfobacteriota</taxon>
        <taxon>Desulfovibrionia</taxon>
        <taxon>Desulfovibrionales</taxon>
        <taxon>Desulfovibrionaceae</taxon>
        <taxon>Bilophila</taxon>
    </lineage>
</organism>
<proteinExistence type="predicted"/>
<gene>
    <name evidence="1" type="ORF">H9874_05635</name>
</gene>
<accession>A0A9D1U902</accession>
<dbReference type="PANTHER" id="PTHR34071:SF2">
    <property type="entry name" value="FLAVIN-NUCLEOTIDE-BINDING PROTEIN"/>
    <property type="match status" value="1"/>
</dbReference>
<dbReference type="AlphaFoldDB" id="A0A9D1U902"/>
<dbReference type="PANTHER" id="PTHR34071">
    <property type="entry name" value="5-NITROIMIDAZOLE ANTIBIOTICS RESISTANCE PROTEIN, NIMA-FAMILY-RELATED PROTEIN-RELATED"/>
    <property type="match status" value="1"/>
</dbReference>
<name>A0A9D1U902_9BACT</name>
<dbReference type="InterPro" id="IPR024747">
    <property type="entry name" value="Pyridox_Oxase-rel"/>
</dbReference>
<feature type="non-terminal residue" evidence="1">
    <location>
        <position position="1"/>
    </location>
</feature>
<dbReference type="InterPro" id="IPR012349">
    <property type="entry name" value="Split_barrel_FMN-bd"/>
</dbReference>
<dbReference type="Proteomes" id="UP000824264">
    <property type="component" value="Unassembled WGS sequence"/>
</dbReference>
<reference evidence="1" key="1">
    <citation type="journal article" date="2021" name="PeerJ">
        <title>Extensive microbial diversity within the chicken gut microbiome revealed by metagenomics and culture.</title>
        <authorList>
            <person name="Gilroy R."/>
            <person name="Ravi A."/>
            <person name="Getino M."/>
            <person name="Pursley I."/>
            <person name="Horton D.L."/>
            <person name="Alikhan N.F."/>
            <person name="Baker D."/>
            <person name="Gharbi K."/>
            <person name="Hall N."/>
            <person name="Watson M."/>
            <person name="Adriaenssens E.M."/>
            <person name="Foster-Nyarko E."/>
            <person name="Jarju S."/>
            <person name="Secka A."/>
            <person name="Antonio M."/>
            <person name="Oren A."/>
            <person name="Chaudhuri R.R."/>
            <person name="La Ragione R."/>
            <person name="Hildebrand F."/>
            <person name="Pallen M.J."/>
        </authorList>
    </citation>
    <scope>NUCLEOTIDE SEQUENCE</scope>
    <source>
        <strain evidence="1">ChiSxjej5B17-1746</strain>
    </source>
</reference>
<dbReference type="SUPFAM" id="SSF50475">
    <property type="entry name" value="FMN-binding split barrel"/>
    <property type="match status" value="1"/>
</dbReference>
<dbReference type="Pfam" id="PF12900">
    <property type="entry name" value="Pyridox_ox_2"/>
    <property type="match status" value="1"/>
</dbReference>
<reference evidence="1" key="2">
    <citation type="submission" date="2021-04" db="EMBL/GenBank/DDBJ databases">
        <authorList>
            <person name="Gilroy R."/>
        </authorList>
    </citation>
    <scope>NUCLEOTIDE SEQUENCE</scope>
    <source>
        <strain evidence="1">ChiSxjej5B17-1746</strain>
    </source>
</reference>
<evidence type="ECO:0000313" key="2">
    <source>
        <dbReference type="Proteomes" id="UP000824264"/>
    </source>
</evidence>
<evidence type="ECO:0000313" key="1">
    <source>
        <dbReference type="EMBL" id="HIW78613.1"/>
    </source>
</evidence>